<dbReference type="Gene3D" id="3.30.70.270">
    <property type="match status" value="1"/>
</dbReference>
<accession>A0A6J7I3U5</accession>
<evidence type="ECO:0000256" key="1">
    <source>
        <dbReference type="ARBA" id="ARBA00022763"/>
    </source>
</evidence>
<dbReference type="InterPro" id="IPR001126">
    <property type="entry name" value="UmuC"/>
</dbReference>
<dbReference type="CDD" id="cd03468">
    <property type="entry name" value="PolY_like"/>
    <property type="match status" value="1"/>
</dbReference>
<evidence type="ECO:0000313" key="4">
    <source>
        <dbReference type="EMBL" id="CAB4925339.1"/>
    </source>
</evidence>
<organism evidence="4">
    <name type="scientific">freshwater metagenome</name>
    <dbReference type="NCBI Taxonomy" id="449393"/>
    <lineage>
        <taxon>unclassified sequences</taxon>
        <taxon>metagenomes</taxon>
        <taxon>ecological metagenomes</taxon>
    </lineage>
</organism>
<dbReference type="SUPFAM" id="SSF56672">
    <property type="entry name" value="DNA/RNA polymerases"/>
    <property type="match status" value="1"/>
</dbReference>
<dbReference type="EMBL" id="CAEMXZ010000020">
    <property type="protein sequence ID" value="CAB4322916.1"/>
    <property type="molecule type" value="Genomic_DNA"/>
</dbReference>
<gene>
    <name evidence="3" type="ORF">UFOPK1392_00657</name>
    <name evidence="4" type="ORF">UFOPK3733_00331</name>
</gene>
<dbReference type="InterPro" id="IPR050356">
    <property type="entry name" value="SulA_CellDiv_inhibitor"/>
</dbReference>
<dbReference type="PANTHER" id="PTHR35369">
    <property type="entry name" value="BLR3025 PROTEIN-RELATED"/>
    <property type="match status" value="1"/>
</dbReference>
<dbReference type="GO" id="GO:0006281">
    <property type="term" value="P:DNA repair"/>
    <property type="evidence" value="ECO:0007669"/>
    <property type="project" value="InterPro"/>
</dbReference>
<dbReference type="AlphaFoldDB" id="A0A6J7I3U5"/>
<proteinExistence type="predicted"/>
<evidence type="ECO:0000259" key="2">
    <source>
        <dbReference type="PROSITE" id="PS50173"/>
    </source>
</evidence>
<evidence type="ECO:0000313" key="3">
    <source>
        <dbReference type="EMBL" id="CAB4322916.1"/>
    </source>
</evidence>
<dbReference type="Gene3D" id="3.40.1170.60">
    <property type="match status" value="1"/>
</dbReference>
<sequence>MSSTEGRSADRVVRSLVVRCADWPLVAAGATPDQPAVVIEGGRVVVVSPAARAEGIEPGHRRREAQRRCPSVVVYPPDHDRDARLFHAIGAALEHITPRIELSVPGVAAFPTRGPSRYFGGDHALAKQVMTAVAGIMVGLGWPDSVGVGVADGRFVAEQVARVGGVTVLEPGTSASFLAPLPAGMLGRPELCDVLRRLGISTLGAFAALPAADVVARFGADGLVAHRVAGGLDERPPHTAPPPPHLTVSIELDPPVERVDQAAFVAKGLAERLHDGLDAEGLACTRVCITAETDTGACNERIWRHEGALGVGAIIERVRWQLDGWLNGPAVLRPTSGVSRLTLIPDEVGPARGRQLGFWGGETAADERAMRAMARVQGIVGVAAVTVPEVRGGRSPIEQIVRVPAATVELAMSRGGQPENDQSRFVAPWPGRVPTPTPALVLPEPLPALVCDQRGSVVAVSGRGALSAAPATLGEQNIVDGAVGAVGAAAALPIAAWAGPWLTDERWWDPVAHVRRARLQLLLADGRAVLVCCEHGRWSIEGWYD</sequence>
<feature type="domain" description="UmuC" evidence="2">
    <location>
        <begin position="33"/>
        <end position="158"/>
    </location>
</feature>
<keyword evidence="1" id="KW-0227">DNA damage</keyword>
<reference evidence="4" key="1">
    <citation type="submission" date="2020-05" db="EMBL/GenBank/DDBJ databases">
        <authorList>
            <person name="Chiriac C."/>
            <person name="Salcher M."/>
            <person name="Ghai R."/>
            <person name="Kavagutti S V."/>
        </authorList>
    </citation>
    <scope>NUCLEOTIDE SEQUENCE</scope>
</reference>
<name>A0A6J7I3U5_9ZZZZ</name>
<dbReference type="InterPro" id="IPR043128">
    <property type="entry name" value="Rev_trsase/Diguanyl_cyclase"/>
</dbReference>
<dbReference type="EMBL" id="CAFBNC010000009">
    <property type="protein sequence ID" value="CAB4925339.1"/>
    <property type="molecule type" value="Genomic_DNA"/>
</dbReference>
<protein>
    <submittedName>
        <fullName evidence="4">Unannotated protein</fullName>
    </submittedName>
</protein>
<dbReference type="InterPro" id="IPR043502">
    <property type="entry name" value="DNA/RNA_pol_sf"/>
</dbReference>
<dbReference type="Pfam" id="PF00817">
    <property type="entry name" value="IMS"/>
    <property type="match status" value="1"/>
</dbReference>
<dbReference type="PROSITE" id="PS50173">
    <property type="entry name" value="UMUC"/>
    <property type="match status" value="1"/>
</dbReference>
<dbReference type="PANTHER" id="PTHR35369:SF2">
    <property type="entry name" value="BLR3025 PROTEIN"/>
    <property type="match status" value="1"/>
</dbReference>